<dbReference type="Proteomes" id="UP001465976">
    <property type="component" value="Unassembled WGS sequence"/>
</dbReference>
<dbReference type="EMBL" id="JBAHYK010001272">
    <property type="protein sequence ID" value="KAL0568719.1"/>
    <property type="molecule type" value="Genomic_DNA"/>
</dbReference>
<reference evidence="2 3" key="1">
    <citation type="submission" date="2024-02" db="EMBL/GenBank/DDBJ databases">
        <title>A draft genome for the cacao thread blight pathogen Marasmius crinis-equi.</title>
        <authorList>
            <person name="Cohen S.P."/>
            <person name="Baruah I.K."/>
            <person name="Amoako-Attah I."/>
            <person name="Bukari Y."/>
            <person name="Meinhardt L.W."/>
            <person name="Bailey B.A."/>
        </authorList>
    </citation>
    <scope>NUCLEOTIDE SEQUENCE [LARGE SCALE GENOMIC DNA]</scope>
    <source>
        <strain evidence="2 3">GH-76</strain>
    </source>
</reference>
<name>A0ABR3F0K1_9AGAR</name>
<evidence type="ECO:0000313" key="2">
    <source>
        <dbReference type="EMBL" id="KAL0568719.1"/>
    </source>
</evidence>
<sequence length="144" mass="15729">MVQQANGDDEPKHIICPNATSKAEHQKESLSAAPSTGRAAGKVGQNKRDDGDRPGPTTVKEKSTVRSLFRSSLPQENPDARLRSSKKNTRISGDAAAMSVRTWLSTAAGRYFKFVVRRSSIPLHKTDKVHSRREASNIQLSSST</sequence>
<feature type="compositionally biased region" description="Basic and acidic residues" evidence="1">
    <location>
        <begin position="46"/>
        <end position="64"/>
    </location>
</feature>
<organism evidence="2 3">
    <name type="scientific">Marasmius crinis-equi</name>
    <dbReference type="NCBI Taxonomy" id="585013"/>
    <lineage>
        <taxon>Eukaryota</taxon>
        <taxon>Fungi</taxon>
        <taxon>Dikarya</taxon>
        <taxon>Basidiomycota</taxon>
        <taxon>Agaricomycotina</taxon>
        <taxon>Agaricomycetes</taxon>
        <taxon>Agaricomycetidae</taxon>
        <taxon>Agaricales</taxon>
        <taxon>Marasmiineae</taxon>
        <taxon>Marasmiaceae</taxon>
        <taxon>Marasmius</taxon>
    </lineage>
</organism>
<feature type="region of interest" description="Disordered" evidence="1">
    <location>
        <begin position="125"/>
        <end position="144"/>
    </location>
</feature>
<protein>
    <submittedName>
        <fullName evidence="2">Uncharacterized protein</fullName>
    </submittedName>
</protein>
<proteinExistence type="predicted"/>
<evidence type="ECO:0000256" key="1">
    <source>
        <dbReference type="SAM" id="MobiDB-lite"/>
    </source>
</evidence>
<evidence type="ECO:0000313" key="3">
    <source>
        <dbReference type="Proteomes" id="UP001465976"/>
    </source>
</evidence>
<feature type="compositionally biased region" description="Basic and acidic residues" evidence="1">
    <location>
        <begin position="125"/>
        <end position="135"/>
    </location>
</feature>
<accession>A0ABR3F0K1</accession>
<feature type="compositionally biased region" description="Polar residues" evidence="1">
    <location>
        <begin position="65"/>
        <end position="75"/>
    </location>
</feature>
<gene>
    <name evidence="2" type="ORF">V5O48_013260</name>
</gene>
<comment type="caution">
    <text evidence="2">The sequence shown here is derived from an EMBL/GenBank/DDBJ whole genome shotgun (WGS) entry which is preliminary data.</text>
</comment>
<feature type="region of interest" description="Disordered" evidence="1">
    <location>
        <begin position="1"/>
        <end position="88"/>
    </location>
</feature>
<keyword evidence="3" id="KW-1185">Reference proteome</keyword>